<dbReference type="Proteomes" id="UP000054928">
    <property type="component" value="Unassembled WGS sequence"/>
</dbReference>
<dbReference type="AlphaFoldDB" id="A0A0P1B5N8"/>
<protein>
    <submittedName>
        <fullName evidence="1">Uncharacterized protein</fullName>
    </submittedName>
</protein>
<proteinExistence type="predicted"/>
<dbReference type="RefSeq" id="XP_024585189.1">
    <property type="nucleotide sequence ID" value="XM_024719940.1"/>
</dbReference>
<evidence type="ECO:0000313" key="1">
    <source>
        <dbReference type="EMBL" id="CEG48820.1"/>
    </source>
</evidence>
<sequence length="94" mass="10989">MIKTTLMSFRDVKKASVTDESDDGYYEKFQLLFLEIPHVELTQISGLNTIEVSGQFKNTRRDPRQVFDATRRCLHLYNVFVGEILERGHNNHET</sequence>
<accession>A0A0P1B5N8</accession>
<dbReference type="GeneID" id="36401675"/>
<name>A0A0P1B5N8_PLAHL</name>
<dbReference type="EMBL" id="CCYD01003042">
    <property type="protein sequence ID" value="CEG48820.1"/>
    <property type="molecule type" value="Genomic_DNA"/>
</dbReference>
<organism evidence="1 2">
    <name type="scientific">Plasmopara halstedii</name>
    <name type="common">Downy mildew of sunflower</name>
    <dbReference type="NCBI Taxonomy" id="4781"/>
    <lineage>
        <taxon>Eukaryota</taxon>
        <taxon>Sar</taxon>
        <taxon>Stramenopiles</taxon>
        <taxon>Oomycota</taxon>
        <taxon>Peronosporomycetes</taxon>
        <taxon>Peronosporales</taxon>
        <taxon>Peronosporaceae</taxon>
        <taxon>Plasmopara</taxon>
    </lineage>
</organism>
<evidence type="ECO:0000313" key="2">
    <source>
        <dbReference type="Proteomes" id="UP000054928"/>
    </source>
</evidence>
<keyword evidence="2" id="KW-1185">Reference proteome</keyword>
<reference evidence="2" key="1">
    <citation type="submission" date="2014-09" db="EMBL/GenBank/DDBJ databases">
        <authorList>
            <person name="Sharma Rahul"/>
            <person name="Thines Marco"/>
        </authorList>
    </citation>
    <scope>NUCLEOTIDE SEQUENCE [LARGE SCALE GENOMIC DNA]</scope>
</reference>